<keyword evidence="3" id="KW-1185">Reference proteome</keyword>
<evidence type="ECO:0000313" key="2">
    <source>
        <dbReference type="EMBL" id="EMD81797.1"/>
    </source>
</evidence>
<evidence type="ECO:0000256" key="1">
    <source>
        <dbReference type="SAM" id="MobiDB-lite"/>
    </source>
</evidence>
<reference evidence="2 3" key="1">
    <citation type="journal article" date="2013" name="Genome Announc.">
        <title>Draft Genome Sequence of Strain JLT2015T, Belonging to the Family Sphingomonadaceae of the Alphaproteobacteria.</title>
        <authorList>
            <person name="Tang K."/>
            <person name="Liu K."/>
            <person name="Li S."/>
            <person name="Jiao N."/>
        </authorList>
    </citation>
    <scope>NUCLEOTIDE SEQUENCE [LARGE SCALE GENOMIC DNA]</scope>
    <source>
        <strain evidence="2 3">JLT2015</strain>
    </source>
</reference>
<dbReference type="Proteomes" id="UP000011717">
    <property type="component" value="Unassembled WGS sequence"/>
</dbReference>
<dbReference type="AlphaFoldDB" id="M2U1C4"/>
<protein>
    <submittedName>
        <fullName evidence="2">Uncharacterized protein</fullName>
    </submittedName>
</protein>
<gene>
    <name evidence="2" type="ORF">C725_2845</name>
</gene>
<organism evidence="2 3">
    <name type="scientific">Pacificimonas flava</name>
    <dbReference type="NCBI Taxonomy" id="1234595"/>
    <lineage>
        <taxon>Bacteria</taxon>
        <taxon>Pseudomonadati</taxon>
        <taxon>Pseudomonadota</taxon>
        <taxon>Alphaproteobacteria</taxon>
        <taxon>Sphingomonadales</taxon>
        <taxon>Sphingosinicellaceae</taxon>
        <taxon>Pacificimonas</taxon>
    </lineage>
</organism>
<accession>M2U1C4</accession>
<name>M2U1C4_9SPHN</name>
<sequence length="135" mass="15190">MISMMSAAFAMGPAWTLMRAISGYMSDEEVDRMMPFHDSDEKAHAAKNHRAEKQQETDAILETLDLFSGDNSFENELRAAIKEVTARYAGTRSERVPNGRRRRAASKIKSSINPEAKMDSKEVLEGLMYRADPFA</sequence>
<comment type="caution">
    <text evidence="2">The sequence shown here is derived from an EMBL/GenBank/DDBJ whole genome shotgun (WGS) entry which is preliminary data.</text>
</comment>
<dbReference type="EMBL" id="AMRV01000015">
    <property type="protein sequence ID" value="EMD81797.1"/>
    <property type="molecule type" value="Genomic_DNA"/>
</dbReference>
<proteinExistence type="predicted"/>
<evidence type="ECO:0000313" key="3">
    <source>
        <dbReference type="Proteomes" id="UP000011717"/>
    </source>
</evidence>
<feature type="region of interest" description="Disordered" evidence="1">
    <location>
        <begin position="90"/>
        <end position="117"/>
    </location>
</feature>